<evidence type="ECO:0000259" key="1">
    <source>
        <dbReference type="PROSITE" id="PS51186"/>
    </source>
</evidence>
<dbReference type="Gene3D" id="3.40.630.30">
    <property type="match status" value="1"/>
</dbReference>
<reference evidence="2 3" key="1">
    <citation type="journal article" date="2019" name="Int. J. Syst. Evol. Microbiol.">
        <title>The Global Catalogue of Microorganisms (GCM) 10K type strain sequencing project: providing services to taxonomists for standard genome sequencing and annotation.</title>
        <authorList>
            <consortium name="The Broad Institute Genomics Platform"/>
            <consortium name="The Broad Institute Genome Sequencing Center for Infectious Disease"/>
            <person name="Wu L."/>
            <person name="Ma J."/>
        </authorList>
    </citation>
    <scope>NUCLEOTIDE SEQUENCE [LARGE SCALE GENOMIC DNA]</scope>
    <source>
        <strain evidence="2 3">XZYJ18</strain>
    </source>
</reference>
<dbReference type="CDD" id="cd04301">
    <property type="entry name" value="NAT_SF"/>
    <property type="match status" value="1"/>
</dbReference>
<evidence type="ECO:0000313" key="2">
    <source>
        <dbReference type="EMBL" id="MFC4825904.1"/>
    </source>
</evidence>
<sequence>MTGATIQLREARHEDYEEIAAFTQNTWPDREGGDYIPDIYHDWIDGDDRRTVVADAGDDIAGVVQCVLLSDWESWGQGMRVNPAFRGRGVASRMTEDLFSWARKQGATVMRNMVFSWNVPGLGQSRATGYDPATEFRWALPDPDPDADPDAEITADPEAAWRFWTGGDARDHLRGLALDDVETWAVSQLTRDHLRTAADDGGLFVVQDDGTRGFTHRVREYERPAEDADDGGDETDRWVEYGVGAWEDAASADALFDAVARDAAERGADRVRMLIPETVRAVSDAALCRVEVSDEPDFVLAADLTR</sequence>
<keyword evidence="2" id="KW-0012">Acyltransferase</keyword>
<dbReference type="PANTHER" id="PTHR47403:SF6">
    <property type="entry name" value="N-ACETYLTRANSFERASE DOMAIN-CONTAINING PROTEIN"/>
    <property type="match status" value="1"/>
</dbReference>
<gene>
    <name evidence="2" type="ORF">ACFO9K_16735</name>
</gene>
<dbReference type="Pfam" id="PF00583">
    <property type="entry name" value="Acetyltransf_1"/>
    <property type="match status" value="1"/>
</dbReference>
<dbReference type="Proteomes" id="UP001595945">
    <property type="component" value="Unassembled WGS sequence"/>
</dbReference>
<dbReference type="AlphaFoldDB" id="A0ABD5Q7J1"/>
<dbReference type="SUPFAM" id="SSF55729">
    <property type="entry name" value="Acyl-CoA N-acyltransferases (Nat)"/>
    <property type="match status" value="1"/>
</dbReference>
<organism evidence="2 3">
    <name type="scientific">Halorussus aquaticus</name>
    <dbReference type="NCBI Taxonomy" id="2953748"/>
    <lineage>
        <taxon>Archaea</taxon>
        <taxon>Methanobacteriati</taxon>
        <taxon>Methanobacteriota</taxon>
        <taxon>Stenosarchaea group</taxon>
        <taxon>Halobacteria</taxon>
        <taxon>Halobacteriales</taxon>
        <taxon>Haladaptataceae</taxon>
        <taxon>Halorussus</taxon>
    </lineage>
</organism>
<dbReference type="InterPro" id="IPR000182">
    <property type="entry name" value="GNAT_dom"/>
</dbReference>
<proteinExistence type="predicted"/>
<name>A0ABD5Q7J1_9EURY</name>
<dbReference type="EC" id="2.3.-.-" evidence="2"/>
<protein>
    <submittedName>
        <fullName evidence="2">GNAT family N-acetyltransferase</fullName>
        <ecNumber evidence="2">2.3.-.-</ecNumber>
    </submittedName>
</protein>
<feature type="domain" description="N-acetyltransferase" evidence="1">
    <location>
        <begin position="6"/>
        <end position="156"/>
    </location>
</feature>
<dbReference type="GO" id="GO:0016746">
    <property type="term" value="F:acyltransferase activity"/>
    <property type="evidence" value="ECO:0007669"/>
    <property type="project" value="UniProtKB-KW"/>
</dbReference>
<dbReference type="PANTHER" id="PTHR47403">
    <property type="entry name" value="LOC100145250 PROTEIN"/>
    <property type="match status" value="1"/>
</dbReference>
<comment type="caution">
    <text evidence="2">The sequence shown here is derived from an EMBL/GenBank/DDBJ whole genome shotgun (WGS) entry which is preliminary data.</text>
</comment>
<dbReference type="GeneID" id="73043368"/>
<dbReference type="RefSeq" id="WP_254268470.1">
    <property type="nucleotide sequence ID" value="NZ_CP100400.1"/>
</dbReference>
<dbReference type="InterPro" id="IPR016181">
    <property type="entry name" value="Acyl_CoA_acyltransferase"/>
</dbReference>
<dbReference type="PROSITE" id="PS51186">
    <property type="entry name" value="GNAT"/>
    <property type="match status" value="1"/>
</dbReference>
<accession>A0ABD5Q7J1</accession>
<keyword evidence="3" id="KW-1185">Reference proteome</keyword>
<keyword evidence="2" id="KW-0808">Transferase</keyword>
<evidence type="ECO:0000313" key="3">
    <source>
        <dbReference type="Proteomes" id="UP001595945"/>
    </source>
</evidence>
<dbReference type="EMBL" id="JBHSHT010000002">
    <property type="protein sequence ID" value="MFC4825904.1"/>
    <property type="molecule type" value="Genomic_DNA"/>
</dbReference>